<keyword evidence="3" id="KW-1185">Reference proteome</keyword>
<reference evidence="2" key="2">
    <citation type="submission" date="2025-09" db="UniProtKB">
        <authorList>
            <consortium name="Ensembl"/>
        </authorList>
    </citation>
    <scope>IDENTIFICATION</scope>
</reference>
<feature type="compositionally biased region" description="Pro residues" evidence="1">
    <location>
        <begin position="125"/>
        <end position="136"/>
    </location>
</feature>
<dbReference type="GeneID" id="108247472"/>
<dbReference type="OrthoDB" id="9871079at2759"/>
<dbReference type="Proteomes" id="UP000264800">
    <property type="component" value="Unplaced"/>
</dbReference>
<dbReference type="InterPro" id="IPR028006">
    <property type="entry name" value="CEP15-like"/>
</dbReference>
<dbReference type="PANTHER" id="PTHR14286:SF2">
    <property type="entry name" value="CENTROSOMAL PROTEIN 15 KDA"/>
    <property type="match status" value="1"/>
</dbReference>
<dbReference type="CTD" id="122767789"/>
<dbReference type="PANTHER" id="PTHR14286">
    <property type="entry name" value="GENE, 49355-RELATED"/>
    <property type="match status" value="1"/>
</dbReference>
<proteinExistence type="predicted"/>
<protein>
    <submittedName>
        <fullName evidence="2">Uncharacterized protein</fullName>
    </submittedName>
</protein>
<organism evidence="2 3">
    <name type="scientific">Kryptolebias marmoratus</name>
    <name type="common">Mangrove killifish</name>
    <name type="synonym">Rivulus marmoratus</name>
    <dbReference type="NCBI Taxonomy" id="37003"/>
    <lineage>
        <taxon>Eukaryota</taxon>
        <taxon>Metazoa</taxon>
        <taxon>Chordata</taxon>
        <taxon>Craniata</taxon>
        <taxon>Vertebrata</taxon>
        <taxon>Euteleostomi</taxon>
        <taxon>Actinopterygii</taxon>
        <taxon>Neopterygii</taxon>
        <taxon>Teleostei</taxon>
        <taxon>Neoteleostei</taxon>
        <taxon>Acanthomorphata</taxon>
        <taxon>Ovalentaria</taxon>
        <taxon>Atherinomorphae</taxon>
        <taxon>Cyprinodontiformes</taxon>
        <taxon>Rivulidae</taxon>
        <taxon>Kryptolebias</taxon>
    </lineage>
</organism>
<dbReference type="Ensembl" id="ENSKMAT00000009530.1">
    <property type="protein sequence ID" value="ENSKMAP00000009389.1"/>
    <property type="gene ID" value="ENSKMAG00000007041.1"/>
</dbReference>
<evidence type="ECO:0000313" key="2">
    <source>
        <dbReference type="Ensembl" id="ENSKMAP00000009389.1"/>
    </source>
</evidence>
<evidence type="ECO:0000313" key="3">
    <source>
        <dbReference type="Proteomes" id="UP000264800"/>
    </source>
</evidence>
<evidence type="ECO:0000256" key="1">
    <source>
        <dbReference type="SAM" id="MobiDB-lite"/>
    </source>
</evidence>
<accession>A0A3Q3ADU2</accession>
<reference evidence="2" key="1">
    <citation type="submission" date="2025-08" db="UniProtKB">
        <authorList>
            <consortium name="Ensembl"/>
        </authorList>
    </citation>
    <scope>IDENTIFICATION</scope>
</reference>
<name>A0A3Q3ADU2_KRYMA</name>
<dbReference type="OMA" id="KEYIPKW"/>
<dbReference type="RefSeq" id="XP_017291115.1">
    <property type="nucleotide sequence ID" value="XM_017435626.3"/>
</dbReference>
<dbReference type="GeneTree" id="ENSGT00980000199467"/>
<dbReference type="Pfam" id="PF15134">
    <property type="entry name" value="CEP15-like"/>
    <property type="match status" value="1"/>
</dbReference>
<feature type="region of interest" description="Disordered" evidence="1">
    <location>
        <begin position="93"/>
        <end position="136"/>
    </location>
</feature>
<dbReference type="STRING" id="37003.ENSKMAP00000009389"/>
<sequence length="136" mass="16038">MSEDKEIINRHEEIIRQRAELLEQMTVRRNQLIIQKEQQLKKREAARSRNTSLLQDLQKIEDCIRRRQMPHPNLLAMETRFWVSVEEALPSWEPFLLGKGPHPSDSPGHPPRRDRRTSSNTVDQRPPPHPKPSTSR</sequence>
<dbReference type="AlphaFoldDB" id="A0A3Q3ADU2"/>